<dbReference type="AlphaFoldDB" id="A0A811VGR7"/>
<keyword evidence="1" id="KW-1133">Transmembrane helix</keyword>
<keyword evidence="1" id="KW-0812">Transmembrane</keyword>
<evidence type="ECO:0000313" key="2">
    <source>
        <dbReference type="EMBL" id="CAD7014437.1"/>
    </source>
</evidence>
<feature type="transmembrane region" description="Helical" evidence="1">
    <location>
        <begin position="40"/>
        <end position="59"/>
    </location>
</feature>
<evidence type="ECO:0000256" key="1">
    <source>
        <dbReference type="SAM" id="Phobius"/>
    </source>
</evidence>
<sequence>MAAAATPRTKAAAVAAVEQLEQQHRLRAQPQKQQQRQPQWLLVAAIILTLFTVSIQGITEELSPAFDFLPYPKNSTEKSDLERLKFLLL</sequence>
<evidence type="ECO:0000313" key="3">
    <source>
        <dbReference type="Proteomes" id="UP000606786"/>
    </source>
</evidence>
<keyword evidence="1" id="KW-0472">Membrane</keyword>
<reference evidence="2" key="1">
    <citation type="submission" date="2020-11" db="EMBL/GenBank/DDBJ databases">
        <authorList>
            <person name="Whitehead M."/>
        </authorList>
    </citation>
    <scope>NUCLEOTIDE SEQUENCE</scope>
    <source>
        <strain evidence="2">EGII</strain>
    </source>
</reference>
<proteinExistence type="predicted"/>
<keyword evidence="3" id="KW-1185">Reference proteome</keyword>
<name>A0A811VGR7_CERCA</name>
<comment type="caution">
    <text evidence="2">The sequence shown here is derived from an EMBL/GenBank/DDBJ whole genome shotgun (WGS) entry which is preliminary data.</text>
</comment>
<dbReference type="EMBL" id="CAJHJT010000056">
    <property type="protein sequence ID" value="CAD7014437.1"/>
    <property type="molecule type" value="Genomic_DNA"/>
</dbReference>
<protein>
    <submittedName>
        <fullName evidence="2">(Mediterranean fruit fly) hypothetical protein</fullName>
    </submittedName>
</protein>
<gene>
    <name evidence="2" type="ORF">CCAP1982_LOCUS22433</name>
</gene>
<organism evidence="2 3">
    <name type="scientific">Ceratitis capitata</name>
    <name type="common">Mediterranean fruit fly</name>
    <name type="synonym">Tephritis capitata</name>
    <dbReference type="NCBI Taxonomy" id="7213"/>
    <lineage>
        <taxon>Eukaryota</taxon>
        <taxon>Metazoa</taxon>
        <taxon>Ecdysozoa</taxon>
        <taxon>Arthropoda</taxon>
        <taxon>Hexapoda</taxon>
        <taxon>Insecta</taxon>
        <taxon>Pterygota</taxon>
        <taxon>Neoptera</taxon>
        <taxon>Endopterygota</taxon>
        <taxon>Diptera</taxon>
        <taxon>Brachycera</taxon>
        <taxon>Muscomorpha</taxon>
        <taxon>Tephritoidea</taxon>
        <taxon>Tephritidae</taxon>
        <taxon>Ceratitis</taxon>
        <taxon>Ceratitis</taxon>
    </lineage>
</organism>
<accession>A0A811VGR7</accession>
<dbReference type="Proteomes" id="UP000606786">
    <property type="component" value="Unassembled WGS sequence"/>
</dbReference>